<dbReference type="EMBL" id="CM002871">
    <property type="protein sequence ID" value="KFK38833.1"/>
    <property type="molecule type" value="Genomic_DNA"/>
</dbReference>
<accession>A0A087H9N1</accession>
<reference evidence="2" key="1">
    <citation type="journal article" date="2015" name="Nat. Plants">
        <title>Genome expansion of Arabis alpina linked with retrotransposition and reduced symmetric DNA methylation.</title>
        <authorList>
            <person name="Willing E.M."/>
            <person name="Rawat V."/>
            <person name="Mandakova T."/>
            <person name="Maumus F."/>
            <person name="James G.V."/>
            <person name="Nordstroem K.J."/>
            <person name="Becker C."/>
            <person name="Warthmann N."/>
            <person name="Chica C."/>
            <person name="Szarzynska B."/>
            <person name="Zytnicki M."/>
            <person name="Albani M.C."/>
            <person name="Kiefer C."/>
            <person name="Bergonzi S."/>
            <person name="Castaings L."/>
            <person name="Mateos J.L."/>
            <person name="Berns M.C."/>
            <person name="Bujdoso N."/>
            <person name="Piofczyk T."/>
            <person name="de Lorenzo L."/>
            <person name="Barrero-Sicilia C."/>
            <person name="Mateos I."/>
            <person name="Piednoel M."/>
            <person name="Hagmann J."/>
            <person name="Chen-Min-Tao R."/>
            <person name="Iglesias-Fernandez R."/>
            <person name="Schuster S.C."/>
            <person name="Alonso-Blanco C."/>
            <person name="Roudier F."/>
            <person name="Carbonero P."/>
            <person name="Paz-Ares J."/>
            <person name="Davis S.J."/>
            <person name="Pecinka A."/>
            <person name="Quesneville H."/>
            <person name="Colot V."/>
            <person name="Lysak M.A."/>
            <person name="Weigel D."/>
            <person name="Coupland G."/>
            <person name="Schneeberger K."/>
        </authorList>
    </citation>
    <scope>NUCLEOTIDE SEQUENCE [LARGE SCALE GENOMIC DNA]</scope>
    <source>
        <strain evidence="2">cv. Pajares</strain>
    </source>
</reference>
<proteinExistence type="predicted"/>
<gene>
    <name evidence="1" type="ordered locus">AALP_Aa3g166300</name>
</gene>
<evidence type="ECO:0000313" key="1">
    <source>
        <dbReference type="EMBL" id="KFK38833.1"/>
    </source>
</evidence>
<keyword evidence="2" id="KW-1185">Reference proteome</keyword>
<dbReference type="Proteomes" id="UP000029120">
    <property type="component" value="Chromosome 3"/>
</dbReference>
<sequence>MVTNDSEDQLQPLPCLTCFDRSRSVSDLPPPWRFRWLRMLKPEVERRPLFGSVSMSLVISSPSCLCTGSSAMAQSSSLVVGFSRRSLLVEVCCRSFCEKPLSPPEDCCCLFGMQLLRFPIGESEVASSFGGWLSFFS</sequence>
<evidence type="ECO:0000313" key="2">
    <source>
        <dbReference type="Proteomes" id="UP000029120"/>
    </source>
</evidence>
<protein>
    <submittedName>
        <fullName evidence="1">Uncharacterized protein</fullName>
    </submittedName>
</protein>
<name>A0A087H9N1_ARAAL</name>
<dbReference type="Gramene" id="KFK38833">
    <property type="protein sequence ID" value="KFK38833"/>
    <property type="gene ID" value="AALP_AA3G166300"/>
</dbReference>
<dbReference type="AlphaFoldDB" id="A0A087H9N1"/>
<organism evidence="1 2">
    <name type="scientific">Arabis alpina</name>
    <name type="common">Alpine rock-cress</name>
    <dbReference type="NCBI Taxonomy" id="50452"/>
    <lineage>
        <taxon>Eukaryota</taxon>
        <taxon>Viridiplantae</taxon>
        <taxon>Streptophyta</taxon>
        <taxon>Embryophyta</taxon>
        <taxon>Tracheophyta</taxon>
        <taxon>Spermatophyta</taxon>
        <taxon>Magnoliopsida</taxon>
        <taxon>eudicotyledons</taxon>
        <taxon>Gunneridae</taxon>
        <taxon>Pentapetalae</taxon>
        <taxon>rosids</taxon>
        <taxon>malvids</taxon>
        <taxon>Brassicales</taxon>
        <taxon>Brassicaceae</taxon>
        <taxon>Arabideae</taxon>
        <taxon>Arabis</taxon>
    </lineage>
</organism>